<dbReference type="RefSeq" id="WP_263543300.1">
    <property type="nucleotide sequence ID" value="NZ_JAOVZO020000003.1"/>
</dbReference>
<dbReference type="EMBL" id="JAOVZO020000003">
    <property type="protein sequence ID" value="MDC8012038.1"/>
    <property type="molecule type" value="Genomic_DNA"/>
</dbReference>
<evidence type="ECO:0000313" key="2">
    <source>
        <dbReference type="Proteomes" id="UP001139971"/>
    </source>
</evidence>
<protein>
    <submittedName>
        <fullName evidence="1">Class I SAM-dependent methyltransferase</fullName>
    </submittedName>
</protein>
<dbReference type="GO" id="GO:0008168">
    <property type="term" value="F:methyltransferase activity"/>
    <property type="evidence" value="ECO:0007669"/>
    <property type="project" value="UniProtKB-KW"/>
</dbReference>
<dbReference type="Proteomes" id="UP001139971">
    <property type="component" value="Unassembled WGS sequence"/>
</dbReference>
<comment type="caution">
    <text evidence="1">The sequence shown here is derived from an EMBL/GenBank/DDBJ whole genome shotgun (WGS) entry which is preliminary data.</text>
</comment>
<dbReference type="Gene3D" id="3.40.50.150">
    <property type="entry name" value="Vaccinia Virus protein VP39"/>
    <property type="match status" value="1"/>
</dbReference>
<evidence type="ECO:0000313" key="1">
    <source>
        <dbReference type="EMBL" id="MDC8012038.1"/>
    </source>
</evidence>
<sequence>MTHSLDIGAIVAATHNFRATLGRVKEDNPPEGFTWYGYDILSNTHHLDFLLKGENRQLFEKVGGLPIADIGAADGDLGYLFESLGFDVDIVDWPATNWNGLQGAAHLKELLGAKVDIHPMDLDSYFTPPRAEYGVALFLGILYHLKNPYYVMEKLARHARYTFVSTRVARYTTDRRLELAQAPVAYLLAPDECNNDATNYWIFSVPGLKRLFDRCGWDVVEFATVGDVENSNPSEPQRDERAFALLKSRHFA</sequence>
<organism evidence="1 2">
    <name type="scientific">Tahibacter soli</name>
    <dbReference type="NCBI Taxonomy" id="2983605"/>
    <lineage>
        <taxon>Bacteria</taxon>
        <taxon>Pseudomonadati</taxon>
        <taxon>Pseudomonadota</taxon>
        <taxon>Gammaproteobacteria</taxon>
        <taxon>Lysobacterales</taxon>
        <taxon>Rhodanobacteraceae</taxon>
        <taxon>Tahibacter</taxon>
    </lineage>
</organism>
<reference evidence="1" key="1">
    <citation type="submission" date="2023-02" db="EMBL/GenBank/DDBJ databases">
        <title>Tahibacter soli sp. nov. isolated from soil.</title>
        <authorList>
            <person name="Baek J.H."/>
            <person name="Lee J.K."/>
            <person name="Choi D.G."/>
            <person name="Jeon C.O."/>
        </authorList>
    </citation>
    <scope>NUCLEOTIDE SEQUENCE</scope>
    <source>
        <strain evidence="1">BL</strain>
    </source>
</reference>
<proteinExistence type="predicted"/>
<dbReference type="AlphaFoldDB" id="A0A9X3YJN2"/>
<gene>
    <name evidence="1" type="ORF">OD750_005710</name>
</gene>
<dbReference type="GO" id="GO:0032259">
    <property type="term" value="P:methylation"/>
    <property type="evidence" value="ECO:0007669"/>
    <property type="project" value="UniProtKB-KW"/>
</dbReference>
<name>A0A9X3YJN2_9GAMM</name>
<accession>A0A9X3YJN2</accession>
<keyword evidence="1" id="KW-0808">Transferase</keyword>
<keyword evidence="2" id="KW-1185">Reference proteome</keyword>
<keyword evidence="1" id="KW-0489">Methyltransferase</keyword>
<dbReference type="InterPro" id="IPR029063">
    <property type="entry name" value="SAM-dependent_MTases_sf"/>
</dbReference>
<dbReference type="SUPFAM" id="SSF53335">
    <property type="entry name" value="S-adenosyl-L-methionine-dependent methyltransferases"/>
    <property type="match status" value="1"/>
</dbReference>